<accession>A0ABN6DW51</accession>
<feature type="transmembrane region" description="Helical" evidence="1">
    <location>
        <begin position="177"/>
        <end position="195"/>
    </location>
</feature>
<feature type="transmembrane region" description="Helical" evidence="1">
    <location>
        <begin position="87"/>
        <end position="109"/>
    </location>
</feature>
<feature type="transmembrane region" description="Helical" evidence="1">
    <location>
        <begin position="233"/>
        <end position="255"/>
    </location>
</feature>
<keyword evidence="1" id="KW-1133">Transmembrane helix</keyword>
<feature type="transmembrane region" description="Helical" evidence="1">
    <location>
        <begin position="6"/>
        <end position="23"/>
    </location>
</feature>
<name>A0ABN6DW51_9BACT</name>
<feature type="domain" description="EamA" evidence="2">
    <location>
        <begin position="2"/>
        <end position="132"/>
    </location>
</feature>
<proteinExistence type="predicted"/>
<keyword evidence="1" id="KW-0472">Membrane</keyword>
<feature type="transmembrane region" description="Helical" evidence="1">
    <location>
        <begin position="30"/>
        <end position="50"/>
    </location>
</feature>
<dbReference type="InterPro" id="IPR037185">
    <property type="entry name" value="EmrE-like"/>
</dbReference>
<protein>
    <recommendedName>
        <fullName evidence="2">EamA domain-containing protein</fullName>
    </recommendedName>
</protein>
<keyword evidence="4" id="KW-1185">Reference proteome</keyword>
<keyword evidence="1" id="KW-0812">Transmembrane</keyword>
<feature type="transmembrane region" description="Helical" evidence="1">
    <location>
        <begin position="145"/>
        <end position="165"/>
    </location>
</feature>
<gene>
    <name evidence="3" type="ORF">DESUT3_13910</name>
</gene>
<feature type="transmembrane region" description="Helical" evidence="1">
    <location>
        <begin position="62"/>
        <end position="80"/>
    </location>
</feature>
<dbReference type="Proteomes" id="UP001319827">
    <property type="component" value="Chromosome"/>
</dbReference>
<dbReference type="RefSeq" id="WP_221251776.1">
    <property type="nucleotide sequence ID" value="NZ_AP024355.1"/>
</dbReference>
<dbReference type="Pfam" id="PF00892">
    <property type="entry name" value="EamA"/>
    <property type="match status" value="2"/>
</dbReference>
<feature type="domain" description="EamA" evidence="2">
    <location>
        <begin position="148"/>
        <end position="278"/>
    </location>
</feature>
<evidence type="ECO:0000313" key="3">
    <source>
        <dbReference type="EMBL" id="BCR04322.1"/>
    </source>
</evidence>
<feature type="transmembrane region" description="Helical" evidence="1">
    <location>
        <begin position="115"/>
        <end position="133"/>
    </location>
</feature>
<dbReference type="PANTHER" id="PTHR22911">
    <property type="entry name" value="ACYL-MALONYL CONDENSING ENZYME-RELATED"/>
    <property type="match status" value="1"/>
</dbReference>
<sequence>MSAVSLALVACLGWGIADFLGGFKSRALPVITVLLVSTSCGLAAMAAIALNRGVVLQFGAHLGYAAAGGIAGLVGLICLYRGMAIGAMSIVAPISALGVLLPVTFGLVAGDLPSPWQTLGMVAALAGAVLVSREKRTLEPSPKKIADGVLLAAGAALAIGIFYVVMDRASDIDPLGASLVMRLTQFALLIPLVLVSRPCLRVGPGHWPFLIGMGVLDALAGLAYAIATAQGMLSLVAVLGSLYPAVTVLLAILVLRERPQRIQFAGVALALAGVALITL</sequence>
<dbReference type="PANTHER" id="PTHR22911:SF137">
    <property type="entry name" value="SOLUTE CARRIER FAMILY 35 MEMBER G2-RELATED"/>
    <property type="match status" value="1"/>
</dbReference>
<dbReference type="Gene3D" id="1.10.3730.20">
    <property type="match status" value="1"/>
</dbReference>
<evidence type="ECO:0000313" key="4">
    <source>
        <dbReference type="Proteomes" id="UP001319827"/>
    </source>
</evidence>
<dbReference type="SUPFAM" id="SSF103481">
    <property type="entry name" value="Multidrug resistance efflux transporter EmrE"/>
    <property type="match status" value="2"/>
</dbReference>
<evidence type="ECO:0000259" key="2">
    <source>
        <dbReference type="Pfam" id="PF00892"/>
    </source>
</evidence>
<dbReference type="InterPro" id="IPR000620">
    <property type="entry name" value="EamA_dom"/>
</dbReference>
<reference evidence="3 4" key="1">
    <citation type="journal article" date="2016" name="C (Basel)">
        <title>Selective Growth of and Electricity Production by Marine Exoelectrogenic Bacteria in Self-Aggregated Hydrogel of Microbially Reduced Graphene Oxide.</title>
        <authorList>
            <person name="Yoshida N."/>
            <person name="Goto Y."/>
            <person name="Miyata Y."/>
        </authorList>
    </citation>
    <scope>NUCLEOTIDE SEQUENCE [LARGE SCALE GENOMIC DNA]</scope>
    <source>
        <strain evidence="3 4">NIT-T3</strain>
    </source>
</reference>
<reference evidence="3 4" key="2">
    <citation type="journal article" date="2021" name="Int. J. Syst. Evol. Microbiol.">
        <title>Isolation and Polyphasic Characterization of Desulfuromonas versatilis sp. Nov., an Electrogenic Bacteria Capable of Versatile Metabolism Isolated from a Graphene Oxide-Reducing Enrichment Culture.</title>
        <authorList>
            <person name="Xie L."/>
            <person name="Yoshida N."/>
            <person name="Ishii S."/>
            <person name="Meng L."/>
        </authorList>
    </citation>
    <scope>NUCLEOTIDE SEQUENCE [LARGE SCALE GENOMIC DNA]</scope>
    <source>
        <strain evidence="3 4">NIT-T3</strain>
    </source>
</reference>
<organism evidence="3 4">
    <name type="scientific">Desulfuromonas versatilis</name>
    <dbReference type="NCBI Taxonomy" id="2802975"/>
    <lineage>
        <taxon>Bacteria</taxon>
        <taxon>Pseudomonadati</taxon>
        <taxon>Thermodesulfobacteriota</taxon>
        <taxon>Desulfuromonadia</taxon>
        <taxon>Desulfuromonadales</taxon>
        <taxon>Desulfuromonadaceae</taxon>
        <taxon>Desulfuromonas</taxon>
    </lineage>
</organism>
<evidence type="ECO:0000256" key="1">
    <source>
        <dbReference type="SAM" id="Phobius"/>
    </source>
</evidence>
<dbReference type="EMBL" id="AP024355">
    <property type="protein sequence ID" value="BCR04322.1"/>
    <property type="molecule type" value="Genomic_DNA"/>
</dbReference>
<feature type="transmembrane region" description="Helical" evidence="1">
    <location>
        <begin position="207"/>
        <end position="227"/>
    </location>
</feature>